<feature type="domain" description="TPM" evidence="3">
    <location>
        <begin position="37"/>
        <end position="160"/>
    </location>
</feature>
<comment type="caution">
    <text evidence="4">The sequence shown here is derived from an EMBL/GenBank/DDBJ whole genome shotgun (WGS) entry which is preliminary data.</text>
</comment>
<keyword evidence="2" id="KW-0732">Signal</keyword>
<organism evidence="4 5">
    <name type="scientific">Hydrogenophaga laconesensis</name>
    <dbReference type="NCBI Taxonomy" id="1805971"/>
    <lineage>
        <taxon>Bacteria</taxon>
        <taxon>Pseudomonadati</taxon>
        <taxon>Pseudomonadota</taxon>
        <taxon>Betaproteobacteria</taxon>
        <taxon>Burkholderiales</taxon>
        <taxon>Comamonadaceae</taxon>
        <taxon>Hydrogenophaga</taxon>
    </lineage>
</organism>
<evidence type="ECO:0000256" key="1">
    <source>
        <dbReference type="SAM" id="Phobius"/>
    </source>
</evidence>
<dbReference type="PANTHER" id="PTHR30373">
    <property type="entry name" value="UPF0603 PROTEIN YGCG"/>
    <property type="match status" value="1"/>
</dbReference>
<feature type="signal peptide" evidence="2">
    <location>
        <begin position="1"/>
        <end position="24"/>
    </location>
</feature>
<feature type="transmembrane region" description="Helical" evidence="1">
    <location>
        <begin position="188"/>
        <end position="207"/>
    </location>
</feature>
<keyword evidence="1" id="KW-0812">Transmembrane</keyword>
<dbReference type="Gene3D" id="3.10.310.50">
    <property type="match status" value="1"/>
</dbReference>
<dbReference type="EMBL" id="JAVDWE010000023">
    <property type="protein sequence ID" value="MDR7097340.1"/>
    <property type="molecule type" value="Genomic_DNA"/>
</dbReference>
<evidence type="ECO:0000259" key="3">
    <source>
        <dbReference type="Pfam" id="PF04536"/>
    </source>
</evidence>
<reference evidence="4 5" key="1">
    <citation type="submission" date="2023-07" db="EMBL/GenBank/DDBJ databases">
        <title>Sorghum-associated microbial communities from plants grown in Nebraska, USA.</title>
        <authorList>
            <person name="Schachtman D."/>
        </authorList>
    </citation>
    <scope>NUCLEOTIDE SEQUENCE [LARGE SCALE GENOMIC DNA]</scope>
    <source>
        <strain evidence="4 5">BE240</strain>
    </source>
</reference>
<name>A0ABU1VJ45_9BURK</name>
<dbReference type="Proteomes" id="UP001265550">
    <property type="component" value="Unassembled WGS sequence"/>
</dbReference>
<evidence type="ECO:0000256" key="2">
    <source>
        <dbReference type="SAM" id="SignalP"/>
    </source>
</evidence>
<dbReference type="InterPro" id="IPR007621">
    <property type="entry name" value="TPM_dom"/>
</dbReference>
<feature type="transmembrane region" description="Helical" evidence="1">
    <location>
        <begin position="223"/>
        <end position="248"/>
    </location>
</feature>
<protein>
    <recommendedName>
        <fullName evidence="3">TPM domain-containing protein</fullName>
    </recommendedName>
</protein>
<feature type="chain" id="PRO_5045212852" description="TPM domain-containing protein" evidence="2">
    <location>
        <begin position="25"/>
        <end position="307"/>
    </location>
</feature>
<evidence type="ECO:0000313" key="5">
    <source>
        <dbReference type="Proteomes" id="UP001265550"/>
    </source>
</evidence>
<keyword evidence="5" id="KW-1185">Reference proteome</keyword>
<proteinExistence type="predicted"/>
<dbReference type="RefSeq" id="WP_204735755.1">
    <property type="nucleotide sequence ID" value="NZ_JAVDWE010000023.1"/>
</dbReference>
<evidence type="ECO:0000313" key="4">
    <source>
        <dbReference type="EMBL" id="MDR7097340.1"/>
    </source>
</evidence>
<sequence>MTAFLARWLLALGLGLLPAWAAFAQELQPVPELHARVIDQTGTLDAASVAAIEAQLAAFEQSHGSQVVVVMVPTTAPEDIADYTQRLGDAWKIGRRDVGDGVLFVIAKNDRRMRIATARTLEGAIPDLMARRILDGAVAPLLRTGDYAGGIQAGLDQIFARIRGESLPPPGEQGTHSGSNDLFDGMEVLFILVFAVPIFSSVLRGLFGNKLGTVLTGFGSGGLAWVLTAVGWIAIVAGLLGMLGALFLQTMPTRVSGSGGGGRGGWGGGGHGGGWGGGRSGGFGRGGGGFSSGGGGSFGGGGASGGW</sequence>
<keyword evidence="1" id="KW-1133">Transmembrane helix</keyword>
<keyword evidence="1" id="KW-0472">Membrane</keyword>
<accession>A0ABU1VJ45</accession>
<gene>
    <name evidence="4" type="ORF">J2X09_005114</name>
</gene>
<dbReference type="PANTHER" id="PTHR30373:SF2">
    <property type="entry name" value="UPF0603 PROTEIN YGCG"/>
    <property type="match status" value="1"/>
</dbReference>
<dbReference type="Pfam" id="PF04536">
    <property type="entry name" value="TPM_phosphatase"/>
    <property type="match status" value="1"/>
</dbReference>